<dbReference type="EMBL" id="WRXN01000004">
    <property type="protein sequence ID" value="MVT08956.1"/>
    <property type="molecule type" value="Genomic_DNA"/>
</dbReference>
<keyword evidence="3" id="KW-1185">Reference proteome</keyword>
<proteinExistence type="predicted"/>
<organism evidence="2 3">
    <name type="scientific">Chitinophaga tropicalis</name>
    <dbReference type="NCBI Taxonomy" id="2683588"/>
    <lineage>
        <taxon>Bacteria</taxon>
        <taxon>Pseudomonadati</taxon>
        <taxon>Bacteroidota</taxon>
        <taxon>Chitinophagia</taxon>
        <taxon>Chitinophagales</taxon>
        <taxon>Chitinophagaceae</taxon>
        <taxon>Chitinophaga</taxon>
    </lineage>
</organism>
<comment type="caution">
    <text evidence="2">The sequence shown here is derived from an EMBL/GenBank/DDBJ whole genome shotgun (WGS) entry which is preliminary data.</text>
</comment>
<evidence type="ECO:0000256" key="1">
    <source>
        <dbReference type="SAM" id="SignalP"/>
    </source>
</evidence>
<gene>
    <name evidence="2" type="ORF">GO493_11850</name>
</gene>
<protein>
    <recommendedName>
        <fullName evidence="4">Lipoprotein</fullName>
    </recommendedName>
</protein>
<sequence length="309" mass="34695">MIRSSVLTTYILILLQAFVACTSSTESNTPKTKFSLSFRQDAGNVDSARVIAEWRGLITLTDPNPEFGSAFEVSLKKQDTSLVLEISPELVTDHRQNLQLFLDSLVKHPSLLSPAAKAQIKIHEDDTELLTLLKLKTRDSFTFQPLPETAYWTYQHQEIPSYGGLKQSYVSTYLTYKLADPIPSLQYTLGFNDEGGEKNAVQNALASIFQSMPPSTIDYSITTGNAPVDSGWKDLTNNYRLFVDSNQITLNWTTIDFEFHTFSPILDQDTLIKSNIAKLPAANPVIYHVLMAPELSRVLKSYQFIIVMN</sequence>
<evidence type="ECO:0000313" key="3">
    <source>
        <dbReference type="Proteomes" id="UP000461730"/>
    </source>
</evidence>
<reference evidence="2 3" key="1">
    <citation type="submission" date="2019-12" db="EMBL/GenBank/DDBJ databases">
        <title>Chitinophaga sp. strain ysch24 (GDMCC 1.1355), whole genome shotgun sequence.</title>
        <authorList>
            <person name="Zhang X."/>
        </authorList>
    </citation>
    <scope>NUCLEOTIDE SEQUENCE [LARGE SCALE GENOMIC DNA]</scope>
    <source>
        <strain evidence="3">ysch24</strain>
    </source>
</reference>
<feature type="signal peptide" evidence="1">
    <location>
        <begin position="1"/>
        <end position="19"/>
    </location>
</feature>
<name>A0A7K1U3U3_9BACT</name>
<feature type="chain" id="PRO_5029706906" description="Lipoprotein" evidence="1">
    <location>
        <begin position="20"/>
        <end position="309"/>
    </location>
</feature>
<dbReference type="PROSITE" id="PS51257">
    <property type="entry name" value="PROKAR_LIPOPROTEIN"/>
    <property type="match status" value="1"/>
</dbReference>
<evidence type="ECO:0008006" key="4">
    <source>
        <dbReference type="Google" id="ProtNLM"/>
    </source>
</evidence>
<dbReference type="Proteomes" id="UP000461730">
    <property type="component" value="Unassembled WGS sequence"/>
</dbReference>
<dbReference type="AlphaFoldDB" id="A0A7K1U3U3"/>
<keyword evidence="1" id="KW-0732">Signal</keyword>
<evidence type="ECO:0000313" key="2">
    <source>
        <dbReference type="EMBL" id="MVT08956.1"/>
    </source>
</evidence>
<accession>A0A7K1U3U3</accession>
<dbReference type="RefSeq" id="WP_157306373.1">
    <property type="nucleotide sequence ID" value="NZ_WRXN01000004.1"/>
</dbReference>